<evidence type="ECO:0000259" key="10">
    <source>
        <dbReference type="Pfam" id="PF07732"/>
    </source>
</evidence>
<evidence type="ECO:0000313" key="12">
    <source>
        <dbReference type="Proteomes" id="UP000027456"/>
    </source>
</evidence>
<dbReference type="HOGENOM" id="CLU_006504_5_0_1"/>
<gene>
    <name evidence="11" type="ORF">V565_138520</name>
</gene>
<evidence type="ECO:0000256" key="2">
    <source>
        <dbReference type="ARBA" id="ARBA00022723"/>
    </source>
</evidence>
<evidence type="ECO:0000313" key="11">
    <source>
        <dbReference type="EMBL" id="KEP47951.1"/>
    </source>
</evidence>
<keyword evidence="5" id="KW-0186">Copper</keyword>
<keyword evidence="7" id="KW-0325">Glycoprotein</keyword>
<dbReference type="PANTHER" id="PTHR11709:SF488">
    <property type="entry name" value="LACCASE-RELATED"/>
    <property type="match status" value="1"/>
</dbReference>
<dbReference type="InterPro" id="IPR045087">
    <property type="entry name" value="Cu-oxidase_fam"/>
</dbReference>
<sequence>MTNTSEEDQRRLCTKPWDFKGRAEKRAPRDYLCALNMQLRRIPLLVGALLPAVQAALRQHTLTVTNGTNNADGVTRSSWLLNGQTPGPHFVWDEGDDVSVTVINNGPEPITIHWHGIEQYGTPWSDGVPGLAQYPIGPGQNFVYNFTLYQYGFYWYHSHYKMQLDDGLKGTLYIRPSSSRANPFNQISNDTTVLNQLKAAEINPLMLNVYDYKHYTSEYWMSEWERTDVEQLCIDNILVNGKGQVKCPDMTEINGLAASYQKPLTNKGCMYPNNTLMFPYADSKPSIVDPKMWYDCSNTATPFEVFTAKESDGWVSFILLNSGALWDLRVSIDSHKLYFFAADGHYTQVQVATSVLIPIGERYQFFVKLDQTPGDYLIRTAAVVMPQMMTGYAILSYTSTGTTGAGLVSTTTLPAAKTPYIDYAGGITNGGVDLITANMAPYPANPPPQGKADLTLALNVTRTGEFGWVLNGNTWNQPADDFTPLLFQPSEIASLDPKVYFSYTNGTLVDLIFTVTAGNPAAHPPHPMHKHGVKAWLLGSGTGAFPYATIDAAVSAGYSGINIKNPPLRDDFPTPGDITGKAWMAVRYRAVDPGPVILHCHIDPHLATGMVIVLLEGAEKMSTSSIPSYYLSKNKP</sequence>
<comment type="similarity">
    <text evidence="1">Belongs to the multicopper oxidase family.</text>
</comment>
<dbReference type="InterPro" id="IPR011706">
    <property type="entry name" value="Cu-oxidase_C"/>
</dbReference>
<dbReference type="Pfam" id="PF07731">
    <property type="entry name" value="Cu-oxidase_2"/>
    <property type="match status" value="1"/>
</dbReference>
<dbReference type="Gene3D" id="2.60.40.420">
    <property type="entry name" value="Cupredoxins - blue copper proteins"/>
    <property type="match status" value="3"/>
</dbReference>
<evidence type="ECO:0000256" key="1">
    <source>
        <dbReference type="ARBA" id="ARBA00010609"/>
    </source>
</evidence>
<keyword evidence="2" id="KW-0479">Metal-binding</keyword>
<feature type="domain" description="Plastocyanin-like" evidence="9">
    <location>
        <begin position="500"/>
        <end position="617"/>
    </location>
</feature>
<proteinExistence type="inferred from homology"/>
<dbReference type="STRING" id="1423351.A0A074RLG3"/>
<dbReference type="AlphaFoldDB" id="A0A074RLG3"/>
<dbReference type="PANTHER" id="PTHR11709">
    <property type="entry name" value="MULTI-COPPER OXIDASE"/>
    <property type="match status" value="1"/>
</dbReference>
<evidence type="ECO:0000256" key="3">
    <source>
        <dbReference type="ARBA" id="ARBA00022729"/>
    </source>
</evidence>
<evidence type="ECO:0000256" key="5">
    <source>
        <dbReference type="ARBA" id="ARBA00023008"/>
    </source>
</evidence>
<dbReference type="Pfam" id="PF07732">
    <property type="entry name" value="Cu-oxidase_3"/>
    <property type="match status" value="1"/>
</dbReference>
<dbReference type="OrthoDB" id="2121828at2759"/>
<dbReference type="PROSITE" id="PS00080">
    <property type="entry name" value="MULTICOPPER_OXIDASE2"/>
    <property type="match status" value="1"/>
</dbReference>
<evidence type="ECO:0000256" key="4">
    <source>
        <dbReference type="ARBA" id="ARBA00023002"/>
    </source>
</evidence>
<dbReference type="CDD" id="cd13898">
    <property type="entry name" value="CuRO_3_Abr2_like"/>
    <property type="match status" value="1"/>
</dbReference>
<dbReference type="GO" id="GO:0016491">
    <property type="term" value="F:oxidoreductase activity"/>
    <property type="evidence" value="ECO:0007669"/>
    <property type="project" value="UniProtKB-KW"/>
</dbReference>
<dbReference type="InterPro" id="IPR011707">
    <property type="entry name" value="Cu-oxidase-like_N"/>
</dbReference>
<accession>A0A074RLG3</accession>
<keyword evidence="12" id="KW-1185">Reference proteome</keyword>
<feature type="domain" description="Plastocyanin-like" evidence="8">
    <location>
        <begin position="229"/>
        <end position="398"/>
    </location>
</feature>
<dbReference type="GO" id="GO:0005507">
    <property type="term" value="F:copper ion binding"/>
    <property type="evidence" value="ECO:0007669"/>
    <property type="project" value="InterPro"/>
</dbReference>
<evidence type="ECO:0000256" key="7">
    <source>
        <dbReference type="ARBA" id="ARBA00023180"/>
    </source>
</evidence>
<keyword evidence="3" id="KW-0732">Signal</keyword>
<evidence type="ECO:0000256" key="6">
    <source>
        <dbReference type="ARBA" id="ARBA00023157"/>
    </source>
</evidence>
<reference evidence="11 12" key="1">
    <citation type="submission" date="2013-12" db="EMBL/GenBank/DDBJ databases">
        <authorList>
            <person name="Cubeta M."/>
            <person name="Pakala S."/>
            <person name="Fedorova N."/>
            <person name="Thomas E."/>
            <person name="Dean R."/>
            <person name="Jabaji S."/>
            <person name="Neate S."/>
            <person name="Toda T."/>
            <person name="Tavantzis S."/>
            <person name="Vilgalys R."/>
            <person name="Bharathan N."/>
            <person name="Pakala S."/>
            <person name="Losada L.S."/>
            <person name="Zafar N."/>
            <person name="Nierman W."/>
        </authorList>
    </citation>
    <scope>NUCLEOTIDE SEQUENCE [LARGE SCALE GENOMIC DNA]</scope>
    <source>
        <strain evidence="11 12">123E</strain>
    </source>
</reference>
<feature type="domain" description="Plastocyanin-like" evidence="10">
    <location>
        <begin position="64"/>
        <end position="178"/>
    </location>
</feature>
<comment type="caution">
    <text evidence="11">The sequence shown here is derived from an EMBL/GenBank/DDBJ whole genome shotgun (WGS) entry which is preliminary data.</text>
</comment>
<dbReference type="Pfam" id="PF00394">
    <property type="entry name" value="Cu-oxidase"/>
    <property type="match status" value="1"/>
</dbReference>
<dbReference type="InterPro" id="IPR001117">
    <property type="entry name" value="Cu-oxidase_2nd"/>
</dbReference>
<dbReference type="Proteomes" id="UP000027456">
    <property type="component" value="Unassembled WGS sequence"/>
</dbReference>
<protein>
    <submittedName>
        <fullName evidence="11">Multicopper oxidase</fullName>
    </submittedName>
</protein>
<evidence type="ECO:0000259" key="8">
    <source>
        <dbReference type="Pfam" id="PF00394"/>
    </source>
</evidence>
<keyword evidence="6" id="KW-1015">Disulfide bond</keyword>
<evidence type="ECO:0000259" key="9">
    <source>
        <dbReference type="Pfam" id="PF07731"/>
    </source>
</evidence>
<keyword evidence="4" id="KW-0560">Oxidoreductase</keyword>
<name>A0A074RLG3_9AGAM</name>
<dbReference type="CDD" id="cd13850">
    <property type="entry name" value="CuRO_1_Abr2_like"/>
    <property type="match status" value="1"/>
</dbReference>
<dbReference type="SUPFAM" id="SSF49503">
    <property type="entry name" value="Cupredoxins"/>
    <property type="match status" value="3"/>
</dbReference>
<organism evidence="11 12">
    <name type="scientific">Rhizoctonia solani 123E</name>
    <dbReference type="NCBI Taxonomy" id="1423351"/>
    <lineage>
        <taxon>Eukaryota</taxon>
        <taxon>Fungi</taxon>
        <taxon>Dikarya</taxon>
        <taxon>Basidiomycota</taxon>
        <taxon>Agaricomycotina</taxon>
        <taxon>Agaricomycetes</taxon>
        <taxon>Cantharellales</taxon>
        <taxon>Ceratobasidiaceae</taxon>
        <taxon>Rhizoctonia</taxon>
    </lineage>
</organism>
<dbReference type="EMBL" id="AZST01000611">
    <property type="protein sequence ID" value="KEP47951.1"/>
    <property type="molecule type" value="Genomic_DNA"/>
</dbReference>
<dbReference type="InterPro" id="IPR002355">
    <property type="entry name" value="Cu_oxidase_Cu_BS"/>
</dbReference>
<dbReference type="InterPro" id="IPR008972">
    <property type="entry name" value="Cupredoxin"/>
</dbReference>